<protein>
    <submittedName>
        <fullName evidence="1">Uncharacterized protein</fullName>
    </submittedName>
</protein>
<proteinExistence type="predicted"/>
<evidence type="ECO:0000313" key="2">
    <source>
        <dbReference type="Proteomes" id="UP000675900"/>
    </source>
</evidence>
<evidence type="ECO:0000313" key="1">
    <source>
        <dbReference type="Ensembl" id="ENSPTIP00000024627.1"/>
    </source>
</evidence>
<dbReference type="Ensembl" id="ENSPTIT00000029111.1">
    <property type="protein sequence ID" value="ENSPTIP00000024627.1"/>
    <property type="gene ID" value="ENSPTIG00000020669.1"/>
</dbReference>
<dbReference type="GeneTree" id="ENSGT01050000247430"/>
<dbReference type="AlphaFoldDB" id="A0A8C9KY76"/>
<accession>A0A8C9KY76</accession>
<keyword evidence="2" id="KW-1185">Reference proteome</keyword>
<name>A0A8C9KY76_PANTA</name>
<sequence length="52" mass="5556">MISRSPLRQVLGLSFPLLTLQPPFLCPHFVGKPLVMFVLGSPSTGKGTQCAS</sequence>
<reference evidence="1" key="1">
    <citation type="submission" date="2025-08" db="UniProtKB">
        <authorList>
            <consortium name="Ensembl"/>
        </authorList>
    </citation>
    <scope>IDENTIFICATION</scope>
</reference>
<organism evidence="1 2">
    <name type="scientific">Panthera tigris altaica</name>
    <name type="common">Siberian tiger</name>
    <dbReference type="NCBI Taxonomy" id="74533"/>
    <lineage>
        <taxon>Eukaryota</taxon>
        <taxon>Metazoa</taxon>
        <taxon>Chordata</taxon>
        <taxon>Craniata</taxon>
        <taxon>Vertebrata</taxon>
        <taxon>Euteleostomi</taxon>
        <taxon>Mammalia</taxon>
        <taxon>Eutheria</taxon>
        <taxon>Laurasiatheria</taxon>
        <taxon>Carnivora</taxon>
        <taxon>Feliformia</taxon>
        <taxon>Felidae</taxon>
        <taxon>Pantherinae</taxon>
        <taxon>Panthera</taxon>
    </lineage>
</organism>
<reference evidence="1" key="2">
    <citation type="submission" date="2025-09" db="UniProtKB">
        <authorList>
            <consortium name="Ensembl"/>
        </authorList>
    </citation>
    <scope>IDENTIFICATION</scope>
</reference>
<dbReference type="Proteomes" id="UP000675900">
    <property type="component" value="Unassembled WGS sequence"/>
</dbReference>